<gene>
    <name evidence="10" type="ORF">TWF106_007054</name>
</gene>
<name>A0A7C8QPU8_ORBOL</name>
<comment type="pathway">
    <text evidence="2">Amino-acid biosynthesis; L-cysteine biosynthesis; L-cysteine from L-homocysteine and L-serine: step 2/2.</text>
</comment>
<organism evidence="10 11">
    <name type="scientific">Orbilia oligospora</name>
    <name type="common">Nematode-trapping fungus</name>
    <name type="synonym">Arthrobotrys oligospora</name>
    <dbReference type="NCBI Taxonomy" id="2813651"/>
    <lineage>
        <taxon>Eukaryota</taxon>
        <taxon>Fungi</taxon>
        <taxon>Dikarya</taxon>
        <taxon>Ascomycota</taxon>
        <taxon>Pezizomycotina</taxon>
        <taxon>Orbiliomycetes</taxon>
        <taxon>Orbiliales</taxon>
        <taxon>Orbiliaceae</taxon>
        <taxon>Orbilia</taxon>
    </lineage>
</organism>
<protein>
    <recommendedName>
        <fullName evidence="4">cystathionine gamma-lyase</fullName>
        <ecNumber evidence="4">4.4.1.1</ecNumber>
    </recommendedName>
    <alternativeName>
        <fullName evidence="7">Gamma-cystathionase</fullName>
    </alternativeName>
</protein>
<evidence type="ECO:0000256" key="5">
    <source>
        <dbReference type="ARBA" id="ARBA00022898"/>
    </source>
</evidence>
<evidence type="ECO:0000313" key="10">
    <source>
        <dbReference type="EMBL" id="KAF3219631.1"/>
    </source>
</evidence>
<dbReference type="AlphaFoldDB" id="A0A7C8QPU8"/>
<dbReference type="PANTHER" id="PTHR11808:SF15">
    <property type="entry name" value="CYSTATHIONINE GAMMA-LYASE"/>
    <property type="match status" value="1"/>
</dbReference>
<dbReference type="Proteomes" id="UP000472727">
    <property type="component" value="Unassembled WGS sequence"/>
</dbReference>
<evidence type="ECO:0000313" key="11">
    <source>
        <dbReference type="Proteomes" id="UP000472727"/>
    </source>
</evidence>
<dbReference type="EMBL" id="WIWS01000036">
    <property type="protein sequence ID" value="KAF3219631.1"/>
    <property type="molecule type" value="Genomic_DNA"/>
</dbReference>
<comment type="similarity">
    <text evidence="3 9">Belongs to the trans-sulfuration enzymes family.</text>
</comment>
<sequence>MSKQSFAGFEFAIKAVRSGLSHDTTTGAISEHICLSTTFAQKDINEPFGQYCYSRSNNPNRESLQVTIAALEGASYSLAFSSGLAATTAVLQTLATNGHVITMMDIYSGTARYFNKLGQTHGLSVSYVSDLEGDLVEALKIREDTRLIWIESPSNPTLTLVDIKQVVEIAHQRGVLVLVDNTFLSPYIQNPLALGADLVLHSVTKYINGHSDVLMGAVAFNSPELLEKVKAANDNATAIASLLKESPLVLQVNYPGLSGKLQRELVLRQHRLGMGGGMISFRIRGGAKAAEAFSKASKLFTLAESLGGVESLCEIPARMTHGLSREARQAAGVFDDMIRLSVGIEGIEDLKKDVLSALEEACTS</sequence>
<dbReference type="EC" id="4.4.1.1" evidence="4"/>
<comment type="caution">
    <text evidence="10">The sequence shown here is derived from an EMBL/GenBank/DDBJ whole genome shotgun (WGS) entry which is preliminary data.</text>
</comment>
<dbReference type="GO" id="GO:0019346">
    <property type="term" value="P:transsulfuration"/>
    <property type="evidence" value="ECO:0007669"/>
    <property type="project" value="InterPro"/>
</dbReference>
<keyword evidence="5 8" id="KW-0663">Pyridoxal phosphate</keyword>
<evidence type="ECO:0000256" key="8">
    <source>
        <dbReference type="PIRSR" id="PIRSR001434-2"/>
    </source>
</evidence>
<dbReference type="CDD" id="cd00614">
    <property type="entry name" value="CGS_like"/>
    <property type="match status" value="1"/>
</dbReference>
<dbReference type="InterPro" id="IPR000277">
    <property type="entry name" value="Cys/Met-Metab_PyrdxlP-dep_enz"/>
</dbReference>
<dbReference type="GO" id="GO:0019343">
    <property type="term" value="P:cysteine biosynthetic process via cystathionine"/>
    <property type="evidence" value="ECO:0007669"/>
    <property type="project" value="TreeGrafter"/>
</dbReference>
<evidence type="ECO:0000256" key="7">
    <source>
        <dbReference type="ARBA" id="ARBA00029853"/>
    </source>
</evidence>
<keyword evidence="6" id="KW-0028">Amino-acid biosynthesis</keyword>
<dbReference type="GO" id="GO:0030170">
    <property type="term" value="F:pyridoxal phosphate binding"/>
    <property type="evidence" value="ECO:0007669"/>
    <property type="project" value="InterPro"/>
</dbReference>
<dbReference type="FunFam" id="3.40.640.10:FF:000046">
    <property type="entry name" value="Cystathionine gamma-lyase"/>
    <property type="match status" value="1"/>
</dbReference>
<dbReference type="Gene3D" id="3.40.640.10">
    <property type="entry name" value="Type I PLP-dependent aspartate aminotransferase-like (Major domain)"/>
    <property type="match status" value="1"/>
</dbReference>
<dbReference type="GO" id="GO:0005737">
    <property type="term" value="C:cytoplasm"/>
    <property type="evidence" value="ECO:0007669"/>
    <property type="project" value="TreeGrafter"/>
</dbReference>
<dbReference type="PANTHER" id="PTHR11808">
    <property type="entry name" value="TRANS-SULFURATION ENZYME FAMILY MEMBER"/>
    <property type="match status" value="1"/>
</dbReference>
<evidence type="ECO:0000256" key="4">
    <source>
        <dbReference type="ARBA" id="ARBA00012085"/>
    </source>
</evidence>
<dbReference type="Pfam" id="PF01053">
    <property type="entry name" value="Cys_Met_Meta_PP"/>
    <property type="match status" value="1"/>
</dbReference>
<feature type="modified residue" description="N6-(pyridoxal phosphate)lysine" evidence="8">
    <location>
        <position position="205"/>
    </location>
</feature>
<evidence type="ECO:0000256" key="1">
    <source>
        <dbReference type="ARBA" id="ARBA00001933"/>
    </source>
</evidence>
<dbReference type="InterPro" id="IPR015421">
    <property type="entry name" value="PyrdxlP-dep_Trfase_major"/>
</dbReference>
<evidence type="ECO:0000256" key="9">
    <source>
        <dbReference type="RuleBase" id="RU362118"/>
    </source>
</evidence>
<evidence type="ECO:0000256" key="6">
    <source>
        <dbReference type="ARBA" id="ARBA00023192"/>
    </source>
</evidence>
<evidence type="ECO:0000256" key="2">
    <source>
        <dbReference type="ARBA" id="ARBA00005038"/>
    </source>
</evidence>
<keyword evidence="6" id="KW-0198">Cysteine biosynthesis</keyword>
<dbReference type="PIRSF" id="PIRSF001434">
    <property type="entry name" value="CGS"/>
    <property type="match status" value="1"/>
</dbReference>
<dbReference type="InterPro" id="IPR015424">
    <property type="entry name" value="PyrdxlP-dep_Trfase"/>
</dbReference>
<reference evidence="10 11" key="1">
    <citation type="submission" date="2019-06" db="EMBL/GenBank/DDBJ databases">
        <authorList>
            <person name="Palmer J.M."/>
        </authorList>
    </citation>
    <scope>NUCLEOTIDE SEQUENCE [LARGE SCALE GENOMIC DNA]</scope>
    <source>
        <strain evidence="10 11">TWF106</strain>
    </source>
</reference>
<evidence type="ECO:0000256" key="3">
    <source>
        <dbReference type="ARBA" id="ARBA00009077"/>
    </source>
</evidence>
<comment type="cofactor">
    <cofactor evidence="1 9">
        <name>pyridoxal 5'-phosphate</name>
        <dbReference type="ChEBI" id="CHEBI:597326"/>
    </cofactor>
</comment>
<accession>A0A7C8QPU8</accession>
<proteinExistence type="inferred from homology"/>
<dbReference type="SUPFAM" id="SSF53383">
    <property type="entry name" value="PLP-dependent transferases"/>
    <property type="match status" value="1"/>
</dbReference>
<dbReference type="GO" id="GO:0004123">
    <property type="term" value="F:cystathionine gamma-lyase activity"/>
    <property type="evidence" value="ECO:0007669"/>
    <property type="project" value="TreeGrafter"/>
</dbReference>